<accession>A0A2H0B022</accession>
<dbReference type="Gene3D" id="3.40.50.970">
    <property type="match status" value="1"/>
</dbReference>
<evidence type="ECO:0000256" key="3">
    <source>
        <dbReference type="ARBA" id="ARBA00023052"/>
    </source>
</evidence>
<dbReference type="AlphaFoldDB" id="A0A2H0B022"/>
<keyword evidence="3" id="KW-0786">Thiamine pyrophosphate</keyword>
<evidence type="ECO:0000256" key="2">
    <source>
        <dbReference type="ARBA" id="ARBA00023002"/>
    </source>
</evidence>
<evidence type="ECO:0000313" key="5">
    <source>
        <dbReference type="EMBL" id="PIP51015.1"/>
    </source>
</evidence>
<dbReference type="InterPro" id="IPR001017">
    <property type="entry name" value="DH_E1"/>
</dbReference>
<feature type="domain" description="Dehydrogenase E1 component" evidence="4">
    <location>
        <begin position="17"/>
        <end position="316"/>
    </location>
</feature>
<dbReference type="InterPro" id="IPR050642">
    <property type="entry name" value="PDH_E1_Alpha_Subunit"/>
</dbReference>
<evidence type="ECO:0000259" key="4">
    <source>
        <dbReference type="Pfam" id="PF00676"/>
    </source>
</evidence>
<sequence>MKNKYPKKFLTGLYQKMLEIRLFEESLVEPILKGEIKTPCHLYTGQEAVAVGVCASLKRTDYVFGNHRSHGHYLAKGGNLNALMAEIFGKETGCSRGRGGSMHIIDTSAGFLGSAPIVAGTISLAAGQALASKIKKEKRVTVSFFGDGATNEGVFYESLNLAVLHKLPIIFICENNLYSTHMPIRECSANTKIYQIAKAFKMPSFKIDGNNVLEVFETVKKVVDRARQNKGPAFIECLTYRLRGHVGPDDNVQGLHTDIRSKKEVETWRKKDPIKKFEELFIENGVINKKNLEEIYQKTNQKIKEAHKFAQKSAFPKKSELLKYVFKK</sequence>
<dbReference type="SUPFAM" id="SSF52518">
    <property type="entry name" value="Thiamin diphosphate-binding fold (THDP-binding)"/>
    <property type="match status" value="1"/>
</dbReference>
<evidence type="ECO:0000313" key="6">
    <source>
        <dbReference type="Proteomes" id="UP000230671"/>
    </source>
</evidence>
<keyword evidence="2" id="KW-0560">Oxidoreductase</keyword>
<comment type="cofactor">
    <cofactor evidence="1">
        <name>thiamine diphosphate</name>
        <dbReference type="ChEBI" id="CHEBI:58937"/>
    </cofactor>
</comment>
<reference evidence="5 6" key="1">
    <citation type="submission" date="2017-09" db="EMBL/GenBank/DDBJ databases">
        <title>Depth-based differentiation of microbial function through sediment-hosted aquifers and enrichment of novel symbionts in the deep terrestrial subsurface.</title>
        <authorList>
            <person name="Probst A.J."/>
            <person name="Ladd B."/>
            <person name="Jarett J.K."/>
            <person name="Geller-Mcgrath D.E."/>
            <person name="Sieber C.M."/>
            <person name="Emerson J.B."/>
            <person name="Anantharaman K."/>
            <person name="Thomas B.C."/>
            <person name="Malmstrom R."/>
            <person name="Stieglmeier M."/>
            <person name="Klingl A."/>
            <person name="Woyke T."/>
            <person name="Ryan C.M."/>
            <person name="Banfield J.F."/>
        </authorList>
    </citation>
    <scope>NUCLEOTIDE SEQUENCE [LARGE SCALE GENOMIC DNA]</scope>
    <source>
        <strain evidence="5">CG23_combo_of_CG06-09_8_20_14_all_41_73</strain>
    </source>
</reference>
<name>A0A2H0B022_9BACT</name>
<gene>
    <name evidence="5" type="ORF">COX11_00930</name>
</gene>
<protein>
    <recommendedName>
        <fullName evidence="4">Dehydrogenase E1 component domain-containing protein</fullName>
    </recommendedName>
</protein>
<dbReference type="InterPro" id="IPR029061">
    <property type="entry name" value="THDP-binding"/>
</dbReference>
<dbReference type="GO" id="GO:0004739">
    <property type="term" value="F:pyruvate dehydrogenase (acetyl-transferring) activity"/>
    <property type="evidence" value="ECO:0007669"/>
    <property type="project" value="TreeGrafter"/>
</dbReference>
<dbReference type="Pfam" id="PF00676">
    <property type="entry name" value="E1_dh"/>
    <property type="match status" value="1"/>
</dbReference>
<comment type="caution">
    <text evidence="5">The sequence shown here is derived from an EMBL/GenBank/DDBJ whole genome shotgun (WGS) entry which is preliminary data.</text>
</comment>
<organism evidence="5 6">
    <name type="scientific">Candidatus Berkelbacteria bacterium CG23_combo_of_CG06-09_8_20_14_all_41_73</name>
    <dbReference type="NCBI Taxonomy" id="1974519"/>
    <lineage>
        <taxon>Bacteria</taxon>
        <taxon>Candidatus Berkelbacteria</taxon>
    </lineage>
</organism>
<dbReference type="PANTHER" id="PTHR11516:SF60">
    <property type="entry name" value="PYRUVATE DEHYDROGENASE E1 COMPONENT SUBUNIT ALPHA"/>
    <property type="match status" value="1"/>
</dbReference>
<dbReference type="GO" id="GO:0006086">
    <property type="term" value="P:pyruvate decarboxylation to acetyl-CoA"/>
    <property type="evidence" value="ECO:0007669"/>
    <property type="project" value="TreeGrafter"/>
</dbReference>
<dbReference type="CDD" id="cd02000">
    <property type="entry name" value="TPP_E1_PDC_ADC_BCADC"/>
    <property type="match status" value="1"/>
</dbReference>
<evidence type="ECO:0000256" key="1">
    <source>
        <dbReference type="ARBA" id="ARBA00001964"/>
    </source>
</evidence>
<dbReference type="Proteomes" id="UP000230671">
    <property type="component" value="Unassembled WGS sequence"/>
</dbReference>
<dbReference type="EMBL" id="PCSO01000037">
    <property type="protein sequence ID" value="PIP51015.1"/>
    <property type="molecule type" value="Genomic_DNA"/>
</dbReference>
<dbReference type="PANTHER" id="PTHR11516">
    <property type="entry name" value="PYRUVATE DEHYDROGENASE E1 COMPONENT, ALPHA SUBUNIT BACTERIAL AND ORGANELLAR"/>
    <property type="match status" value="1"/>
</dbReference>
<proteinExistence type="predicted"/>